<keyword evidence="9" id="KW-1185">Reference proteome</keyword>
<accession>A0A1B3Z6P4</accession>
<dbReference type="OrthoDB" id="9783570at2"/>
<dbReference type="CDD" id="cd06223">
    <property type="entry name" value="PRTases_typeI"/>
    <property type="match status" value="1"/>
</dbReference>
<reference evidence="8 9" key="1">
    <citation type="submission" date="2016-01" db="EMBL/GenBank/DDBJ databases">
        <title>Complete genome and mega plasmid sequence of Sphingomonas panacis DCY99 elicits systemic resistance in rice to Xanthomonas oryzae.</title>
        <authorList>
            <person name="Kim Y.J."/>
            <person name="Yang D.C."/>
            <person name="Sing P."/>
        </authorList>
    </citation>
    <scope>NUCLEOTIDE SEQUENCE [LARGE SCALE GENOMIC DNA]</scope>
    <source>
        <strain evidence="8 9">DCY99</strain>
    </source>
</reference>
<dbReference type="EC" id="2.4.2.10" evidence="2 7"/>
<dbReference type="SUPFAM" id="SSF53271">
    <property type="entry name" value="PRTase-like"/>
    <property type="match status" value="1"/>
</dbReference>
<dbReference type="KEGG" id="span:AWL63_02995"/>
<comment type="subunit">
    <text evidence="7">Homodimer.</text>
</comment>
<dbReference type="GO" id="GO:0044205">
    <property type="term" value="P:'de novo' UMP biosynthetic process"/>
    <property type="evidence" value="ECO:0007669"/>
    <property type="project" value="UniProtKB-UniRule"/>
</dbReference>
<dbReference type="PANTHER" id="PTHR19278">
    <property type="entry name" value="OROTATE PHOSPHORIBOSYLTRANSFERASE"/>
    <property type="match status" value="1"/>
</dbReference>
<dbReference type="EMBL" id="CP014168">
    <property type="protein sequence ID" value="AOH83093.1"/>
    <property type="molecule type" value="Genomic_DNA"/>
</dbReference>
<comment type="similarity">
    <text evidence="7">Belongs to the purine/pyrimidine phosphoribosyltransferase family. PyrE subfamily.</text>
</comment>
<dbReference type="Proteomes" id="UP000094256">
    <property type="component" value="Chromosome"/>
</dbReference>
<dbReference type="InterPro" id="IPR000836">
    <property type="entry name" value="PRTase_dom"/>
</dbReference>
<dbReference type="InterPro" id="IPR006273">
    <property type="entry name" value="Orotate_PRibTrfase_bac"/>
</dbReference>
<gene>
    <name evidence="7" type="primary">pyrE</name>
    <name evidence="8" type="ORF">AWL63_02995</name>
</gene>
<dbReference type="GO" id="GO:0000287">
    <property type="term" value="F:magnesium ion binding"/>
    <property type="evidence" value="ECO:0007669"/>
    <property type="project" value="UniProtKB-UniRule"/>
</dbReference>
<evidence type="ECO:0000313" key="8">
    <source>
        <dbReference type="EMBL" id="AOH83093.1"/>
    </source>
</evidence>
<dbReference type="AlphaFoldDB" id="A0A1B3Z6P4"/>
<dbReference type="NCBIfam" id="TIGR01367">
    <property type="entry name" value="pyrE_Therm"/>
    <property type="match status" value="1"/>
</dbReference>
<organism evidence="8 9">
    <name type="scientific">Sphingomonas panacis</name>
    <dbReference type="NCBI Taxonomy" id="1560345"/>
    <lineage>
        <taxon>Bacteria</taxon>
        <taxon>Pseudomonadati</taxon>
        <taxon>Pseudomonadota</taxon>
        <taxon>Alphaproteobacteria</taxon>
        <taxon>Sphingomonadales</taxon>
        <taxon>Sphingomonadaceae</taxon>
        <taxon>Sphingomonas</taxon>
    </lineage>
</organism>
<evidence type="ECO:0000256" key="4">
    <source>
        <dbReference type="ARBA" id="ARBA00022679"/>
    </source>
</evidence>
<feature type="binding site" evidence="7">
    <location>
        <position position="121"/>
    </location>
    <ligand>
        <name>orotate</name>
        <dbReference type="ChEBI" id="CHEBI:30839"/>
    </ligand>
</feature>
<evidence type="ECO:0000256" key="6">
    <source>
        <dbReference type="ARBA" id="ARBA00022975"/>
    </source>
</evidence>
<keyword evidence="3 7" id="KW-0328">Glycosyltransferase</keyword>
<dbReference type="HAMAP" id="MF_01208">
    <property type="entry name" value="PyrE"/>
    <property type="match status" value="1"/>
</dbReference>
<dbReference type="InterPro" id="IPR029057">
    <property type="entry name" value="PRTase-like"/>
</dbReference>
<evidence type="ECO:0000256" key="5">
    <source>
        <dbReference type="ARBA" id="ARBA00022842"/>
    </source>
</evidence>
<comment type="function">
    <text evidence="7">Catalyzes the transfer of a ribosyl phosphate group from 5-phosphoribose 1-diphosphate to orotate, leading to the formation of orotidine monophosphate (OMP).</text>
</comment>
<dbReference type="PANTHER" id="PTHR19278:SF9">
    <property type="entry name" value="URIDINE 5'-MONOPHOSPHATE SYNTHASE"/>
    <property type="match status" value="1"/>
</dbReference>
<comment type="pathway">
    <text evidence="1 7">Pyrimidine metabolism; UMP biosynthesis via de novo pathway; UMP from orotate: step 1/2.</text>
</comment>
<keyword evidence="6 7" id="KW-0665">Pyrimidine biosynthesis</keyword>
<sequence length="194" mass="20358">MTEDQVLAEFRAADALLEGHFILSSGLRSPRYLQCARVLMDPRRGARLAEALAASLPAEIRDSIQAVVSPAMGGVIAGHEMGRALGVEAMFLERPEGVFELRRGFRLAPGTRVLMMEDVVTTGLSSREAIAAIGRAGGVTVAAASLVDRSNGTADLGVPFFPLVRIDVPTYAPDALPPELAAIPAIKPGSRAAA</sequence>
<dbReference type="GO" id="GO:0019856">
    <property type="term" value="P:pyrimidine nucleobase biosynthetic process"/>
    <property type="evidence" value="ECO:0007669"/>
    <property type="project" value="InterPro"/>
</dbReference>
<dbReference type="InterPro" id="IPR023031">
    <property type="entry name" value="OPRT"/>
</dbReference>
<comment type="cofactor">
    <cofactor evidence="7">
        <name>Mg(2+)</name>
        <dbReference type="ChEBI" id="CHEBI:18420"/>
    </cofactor>
</comment>
<evidence type="ECO:0000256" key="7">
    <source>
        <dbReference type="HAMAP-Rule" id="MF_01208"/>
    </source>
</evidence>
<feature type="binding site" evidence="7">
    <location>
        <position position="94"/>
    </location>
    <ligand>
        <name>5-phospho-alpha-D-ribose 1-diphosphate</name>
        <dbReference type="ChEBI" id="CHEBI:58017"/>
        <note>ligand shared between dimeric partners</note>
    </ligand>
</feature>
<protein>
    <recommendedName>
        <fullName evidence="2 7">Orotate phosphoribosyltransferase</fullName>
        <shortName evidence="7">OPRT</shortName>
        <shortName evidence="7">OPRTase</shortName>
        <ecNumber evidence="2 7">2.4.2.10</ecNumber>
    </recommendedName>
</protein>
<evidence type="ECO:0000256" key="1">
    <source>
        <dbReference type="ARBA" id="ARBA00004889"/>
    </source>
</evidence>
<comment type="caution">
    <text evidence="7">Lacks conserved residue(s) required for the propagation of feature annotation.</text>
</comment>
<comment type="catalytic activity">
    <reaction evidence="7">
        <text>orotidine 5'-phosphate + diphosphate = orotate + 5-phospho-alpha-D-ribose 1-diphosphate</text>
        <dbReference type="Rhea" id="RHEA:10380"/>
        <dbReference type="ChEBI" id="CHEBI:30839"/>
        <dbReference type="ChEBI" id="CHEBI:33019"/>
        <dbReference type="ChEBI" id="CHEBI:57538"/>
        <dbReference type="ChEBI" id="CHEBI:58017"/>
        <dbReference type="EC" id="2.4.2.10"/>
    </reaction>
</comment>
<proteinExistence type="inferred from homology"/>
<evidence type="ECO:0000313" key="9">
    <source>
        <dbReference type="Proteomes" id="UP000094256"/>
    </source>
</evidence>
<dbReference type="Gene3D" id="3.40.50.2020">
    <property type="match status" value="1"/>
</dbReference>
<dbReference type="GO" id="GO:0004588">
    <property type="term" value="F:orotate phosphoribosyltransferase activity"/>
    <property type="evidence" value="ECO:0007669"/>
    <property type="project" value="UniProtKB-UniRule"/>
</dbReference>
<evidence type="ECO:0000256" key="3">
    <source>
        <dbReference type="ARBA" id="ARBA00022676"/>
    </source>
</evidence>
<keyword evidence="4 7" id="KW-0808">Transferase</keyword>
<dbReference type="UniPathway" id="UPA00070">
    <property type="reaction ID" value="UER00119"/>
</dbReference>
<dbReference type="STRING" id="1560345.AWL63_02995"/>
<feature type="binding site" description="in other chain" evidence="7">
    <location>
        <begin position="117"/>
        <end position="125"/>
    </location>
    <ligand>
        <name>5-phospho-alpha-D-ribose 1-diphosphate</name>
        <dbReference type="ChEBI" id="CHEBI:58017"/>
        <note>ligand shared between dimeric partners</note>
    </ligand>
</feature>
<evidence type="ECO:0000256" key="2">
    <source>
        <dbReference type="ARBA" id="ARBA00011971"/>
    </source>
</evidence>
<feature type="binding site" evidence="7">
    <location>
        <position position="149"/>
    </location>
    <ligand>
        <name>orotate</name>
        <dbReference type="ChEBI" id="CHEBI:30839"/>
    </ligand>
</feature>
<dbReference type="RefSeq" id="WP_069203677.1">
    <property type="nucleotide sequence ID" value="NZ_CP014168.1"/>
</dbReference>
<keyword evidence="5 7" id="KW-0460">Magnesium</keyword>
<name>A0A1B3Z6P4_9SPHN</name>